<dbReference type="InterPro" id="IPR011009">
    <property type="entry name" value="Kinase-like_dom_sf"/>
</dbReference>
<dbReference type="PROSITE" id="PS00108">
    <property type="entry name" value="PROTEIN_KINASE_ST"/>
    <property type="match status" value="1"/>
</dbReference>
<keyword evidence="4 5" id="KW-0067">ATP-binding</keyword>
<evidence type="ECO:0000256" key="5">
    <source>
        <dbReference type="PROSITE-ProRule" id="PRU10141"/>
    </source>
</evidence>
<dbReference type="InterPro" id="IPR008271">
    <property type="entry name" value="Ser/Thr_kinase_AS"/>
</dbReference>
<feature type="domain" description="Protein kinase" evidence="7">
    <location>
        <begin position="24"/>
        <end position="281"/>
    </location>
</feature>
<dbReference type="PANTHER" id="PTHR43289">
    <property type="entry name" value="MITOGEN-ACTIVATED PROTEIN KINASE KINASE KINASE 20-RELATED"/>
    <property type="match status" value="1"/>
</dbReference>
<feature type="binding site" evidence="5">
    <location>
        <position position="53"/>
    </location>
    <ligand>
        <name>ATP</name>
        <dbReference type="ChEBI" id="CHEBI:30616"/>
    </ligand>
</feature>
<evidence type="ECO:0000256" key="1">
    <source>
        <dbReference type="ARBA" id="ARBA00022679"/>
    </source>
</evidence>
<dbReference type="Gene3D" id="1.10.510.10">
    <property type="entry name" value="Transferase(Phosphotransferase) domain 1"/>
    <property type="match status" value="1"/>
</dbReference>
<evidence type="ECO:0000256" key="2">
    <source>
        <dbReference type="ARBA" id="ARBA00022741"/>
    </source>
</evidence>
<keyword evidence="2 5" id="KW-0547">Nucleotide-binding</keyword>
<proteinExistence type="predicted"/>
<dbReference type="Proteomes" id="UP000541185">
    <property type="component" value="Unassembled WGS sequence"/>
</dbReference>
<dbReference type="GO" id="GO:0004674">
    <property type="term" value="F:protein serine/threonine kinase activity"/>
    <property type="evidence" value="ECO:0007669"/>
    <property type="project" value="TreeGrafter"/>
</dbReference>
<dbReference type="RefSeq" id="WP_169418256.1">
    <property type="nucleotide sequence ID" value="NZ_JABBFX010000001.1"/>
</dbReference>
<protein>
    <submittedName>
        <fullName evidence="8">Protein kinase</fullName>
    </submittedName>
</protein>
<gene>
    <name evidence="8" type="ORF">HHL11_10075</name>
</gene>
<dbReference type="CDD" id="cd14014">
    <property type="entry name" value="STKc_PknB_like"/>
    <property type="match status" value="1"/>
</dbReference>
<feature type="region of interest" description="Disordered" evidence="6">
    <location>
        <begin position="384"/>
        <end position="408"/>
    </location>
</feature>
<dbReference type="GO" id="GO:0005524">
    <property type="term" value="F:ATP binding"/>
    <property type="evidence" value="ECO:0007669"/>
    <property type="project" value="UniProtKB-UniRule"/>
</dbReference>
<name>A0A848GZG8_9BURK</name>
<comment type="caution">
    <text evidence="8">The sequence shown here is derived from an EMBL/GenBank/DDBJ whole genome shotgun (WGS) entry which is preliminary data.</text>
</comment>
<dbReference type="SMART" id="SM00220">
    <property type="entry name" value="S_TKc"/>
    <property type="match status" value="1"/>
</dbReference>
<keyword evidence="3 8" id="KW-0418">Kinase</keyword>
<dbReference type="EMBL" id="JABBFX010000001">
    <property type="protein sequence ID" value="NML44096.1"/>
    <property type="molecule type" value="Genomic_DNA"/>
</dbReference>
<evidence type="ECO:0000259" key="7">
    <source>
        <dbReference type="PROSITE" id="PS50011"/>
    </source>
</evidence>
<evidence type="ECO:0000256" key="4">
    <source>
        <dbReference type="ARBA" id="ARBA00022840"/>
    </source>
</evidence>
<dbReference type="InterPro" id="IPR017441">
    <property type="entry name" value="Protein_kinase_ATP_BS"/>
</dbReference>
<evidence type="ECO:0000313" key="9">
    <source>
        <dbReference type="Proteomes" id="UP000541185"/>
    </source>
</evidence>
<keyword evidence="1" id="KW-0808">Transferase</keyword>
<keyword evidence="9" id="KW-1185">Reference proteome</keyword>
<dbReference type="Pfam" id="PF00069">
    <property type="entry name" value="Pkinase"/>
    <property type="match status" value="1"/>
</dbReference>
<reference evidence="8 9" key="1">
    <citation type="submission" date="2020-04" db="EMBL/GenBank/DDBJ databases">
        <title>Ramlibacter sp. G-1-2-2 isolated from soil.</title>
        <authorList>
            <person name="Dahal R.H."/>
        </authorList>
    </citation>
    <scope>NUCLEOTIDE SEQUENCE [LARGE SCALE GENOMIC DNA]</scope>
    <source>
        <strain evidence="8 9">G-1-2-2</strain>
    </source>
</reference>
<evidence type="ECO:0000256" key="6">
    <source>
        <dbReference type="SAM" id="MobiDB-lite"/>
    </source>
</evidence>
<dbReference type="InterPro" id="IPR000719">
    <property type="entry name" value="Prot_kinase_dom"/>
</dbReference>
<dbReference type="PANTHER" id="PTHR43289:SF6">
    <property type="entry name" value="SERINE_THREONINE-PROTEIN KINASE NEKL-3"/>
    <property type="match status" value="1"/>
</dbReference>
<organism evidence="8 9">
    <name type="scientific">Ramlibacter agri</name>
    <dbReference type="NCBI Taxonomy" id="2728837"/>
    <lineage>
        <taxon>Bacteria</taxon>
        <taxon>Pseudomonadati</taxon>
        <taxon>Pseudomonadota</taxon>
        <taxon>Betaproteobacteria</taxon>
        <taxon>Burkholderiales</taxon>
        <taxon>Comamonadaceae</taxon>
        <taxon>Ramlibacter</taxon>
    </lineage>
</organism>
<sequence>MNTQPPIPSPLPREYVQHLARQGFDLIEVLGHGLSGSVYAADQRSLHRKVAVKFFDSAFVRDDAAMQKRFVREAKLLARFQHPNIPYVLTEGVLVAEHGQTPYMVMEYVHGHTLQKVLQEKKTLELRAAVDVAVQVLDALGYAHASQIVHRDVKPSNIMIDARDRCFLIDFSIGVSFSPTQKGVTRATTKGEMLGSPPYASPEQLLDAASVDARSDLFGVGVMLVEMLTGSRDLTNLARTLSTFPRELVAAIEKACATDPNGRHSGADDFIRAIGRKHHSLPRTLAPALALCTNTKCPDANWTSRGFYRGPRVIRDSTSSYCTSCGKSLTYLCRNCGSSVGETPYCGGCGAEVFNIPECKTCGSWLTRDYMDSMGAAGCLKCKDKPRPPRLTPSPSSGFDDMDDDIPF</sequence>
<evidence type="ECO:0000313" key="8">
    <source>
        <dbReference type="EMBL" id="NML44096.1"/>
    </source>
</evidence>
<dbReference type="AlphaFoldDB" id="A0A848GZG8"/>
<dbReference type="SUPFAM" id="SSF56112">
    <property type="entry name" value="Protein kinase-like (PK-like)"/>
    <property type="match status" value="1"/>
</dbReference>
<dbReference type="PROSITE" id="PS00107">
    <property type="entry name" value="PROTEIN_KINASE_ATP"/>
    <property type="match status" value="1"/>
</dbReference>
<dbReference type="Gene3D" id="3.30.200.20">
    <property type="entry name" value="Phosphorylase Kinase, domain 1"/>
    <property type="match status" value="1"/>
</dbReference>
<evidence type="ECO:0000256" key="3">
    <source>
        <dbReference type="ARBA" id="ARBA00022777"/>
    </source>
</evidence>
<accession>A0A848GZG8</accession>
<dbReference type="PROSITE" id="PS50011">
    <property type="entry name" value="PROTEIN_KINASE_DOM"/>
    <property type="match status" value="1"/>
</dbReference>